<sequence length="80" mass="8762">MCLCAALATAHFIYSNPQLYALKPSRDSRRGPRRSDVTALRASLRPCAPFSRSSGRRSCALFQSPGEMMQTATLCSLPNI</sequence>
<gene>
    <name evidence="1" type="ORF">PsYK624_076350</name>
</gene>
<evidence type="ECO:0000313" key="2">
    <source>
        <dbReference type="Proteomes" id="UP000703269"/>
    </source>
</evidence>
<comment type="caution">
    <text evidence="1">The sequence shown here is derived from an EMBL/GenBank/DDBJ whole genome shotgun (WGS) entry which is preliminary data.</text>
</comment>
<reference evidence="1 2" key="1">
    <citation type="submission" date="2021-08" db="EMBL/GenBank/DDBJ databases">
        <title>Draft Genome Sequence of Phanerochaete sordida strain YK-624.</title>
        <authorList>
            <person name="Mori T."/>
            <person name="Dohra H."/>
            <person name="Suzuki T."/>
            <person name="Kawagishi H."/>
            <person name="Hirai H."/>
        </authorList>
    </citation>
    <scope>NUCLEOTIDE SEQUENCE [LARGE SCALE GENOMIC DNA]</scope>
    <source>
        <strain evidence="1 2">YK-624</strain>
    </source>
</reference>
<name>A0A9P3GCS6_9APHY</name>
<dbReference type="Proteomes" id="UP000703269">
    <property type="component" value="Unassembled WGS sequence"/>
</dbReference>
<proteinExistence type="predicted"/>
<dbReference type="EMBL" id="BPQB01000021">
    <property type="protein sequence ID" value="GJE91485.1"/>
    <property type="molecule type" value="Genomic_DNA"/>
</dbReference>
<dbReference type="AlphaFoldDB" id="A0A9P3GCS6"/>
<keyword evidence="2" id="KW-1185">Reference proteome</keyword>
<protein>
    <submittedName>
        <fullName evidence="1">Uncharacterized protein</fullName>
    </submittedName>
</protein>
<accession>A0A9P3GCS6</accession>
<organism evidence="1 2">
    <name type="scientific">Phanerochaete sordida</name>
    <dbReference type="NCBI Taxonomy" id="48140"/>
    <lineage>
        <taxon>Eukaryota</taxon>
        <taxon>Fungi</taxon>
        <taxon>Dikarya</taxon>
        <taxon>Basidiomycota</taxon>
        <taxon>Agaricomycotina</taxon>
        <taxon>Agaricomycetes</taxon>
        <taxon>Polyporales</taxon>
        <taxon>Phanerochaetaceae</taxon>
        <taxon>Phanerochaete</taxon>
    </lineage>
</organism>
<evidence type="ECO:0000313" key="1">
    <source>
        <dbReference type="EMBL" id="GJE91485.1"/>
    </source>
</evidence>